<dbReference type="AlphaFoldDB" id="A0A5B9MKJ9"/>
<dbReference type="InterPro" id="IPR017481">
    <property type="entry name" value="CHP03032"/>
</dbReference>
<feature type="domain" description="Conserved hypothetical protein CHP03032" evidence="1">
    <location>
        <begin position="9"/>
        <end position="327"/>
    </location>
</feature>
<evidence type="ECO:0000259" key="1">
    <source>
        <dbReference type="Pfam" id="PF16261"/>
    </source>
</evidence>
<dbReference type="EMBL" id="CP036264">
    <property type="protein sequence ID" value="QEG01822.1"/>
    <property type="molecule type" value="Genomic_DNA"/>
</dbReference>
<protein>
    <recommendedName>
        <fullName evidence="1">Conserved hypothetical protein CHP03032 domain-containing protein</fullName>
    </recommendedName>
</protein>
<dbReference type="KEGG" id="smam:Mal15_59030"/>
<evidence type="ECO:0000313" key="3">
    <source>
        <dbReference type="Proteomes" id="UP000321353"/>
    </source>
</evidence>
<dbReference type="NCBIfam" id="TIGR03032">
    <property type="entry name" value="TIGR03032 family protein"/>
    <property type="match status" value="1"/>
</dbReference>
<sequence>MLNIIGSRELTTWLAEHGISLAVSTYQAGKLLLVGTKADRGLAIFERTFNRCMGLWADAQTIWMSTRYQLWRLEDMGPGPVSQPEFDRLFVPQVGYTTGDIDVHDVAVDGKGQPIFISTLFNCIATVSQRRSFTPLWRPNFISKLVAEDRCHLNGMAMQDGSPRYVTACSRSDVIDGWRDRRKDGGLVIDVRTNQIIAEGLSMPHSPRLYRGRLWLLDSGNGYLGYLDADTGTLRRVAFCPGYARGLAFVGDYAIVGLSKPRRDEPSFHGLNLENELAARGASPRCGLQVIDLRSGDVVHWIRIEGDVIGELYDVVVLPDTRRPKALGFKTDEIQRNVWFDEEDRLQSWTAEG</sequence>
<accession>A0A5B9MKJ9</accession>
<dbReference type="Proteomes" id="UP000321353">
    <property type="component" value="Chromosome"/>
</dbReference>
<name>A0A5B9MKJ9_9BACT</name>
<evidence type="ECO:0000313" key="2">
    <source>
        <dbReference type="EMBL" id="QEG01822.1"/>
    </source>
</evidence>
<organism evidence="2 3">
    <name type="scientific">Stieleria maiorica</name>
    <dbReference type="NCBI Taxonomy" id="2795974"/>
    <lineage>
        <taxon>Bacteria</taxon>
        <taxon>Pseudomonadati</taxon>
        <taxon>Planctomycetota</taxon>
        <taxon>Planctomycetia</taxon>
        <taxon>Pirellulales</taxon>
        <taxon>Pirellulaceae</taxon>
        <taxon>Stieleria</taxon>
    </lineage>
</organism>
<keyword evidence="3" id="KW-1185">Reference proteome</keyword>
<dbReference type="Pfam" id="PF16261">
    <property type="entry name" value="DUF4915"/>
    <property type="match status" value="1"/>
</dbReference>
<reference evidence="2 3" key="1">
    <citation type="submission" date="2019-02" db="EMBL/GenBank/DDBJ databases">
        <title>Planctomycetal bacteria perform biofilm scaping via a novel small molecule.</title>
        <authorList>
            <person name="Jeske O."/>
            <person name="Boedeker C."/>
            <person name="Wiegand S."/>
            <person name="Breitling P."/>
            <person name="Kallscheuer N."/>
            <person name="Jogler M."/>
            <person name="Rohde M."/>
            <person name="Petersen J."/>
            <person name="Medema M.H."/>
            <person name="Surup F."/>
            <person name="Jogler C."/>
        </authorList>
    </citation>
    <scope>NUCLEOTIDE SEQUENCE [LARGE SCALE GENOMIC DNA]</scope>
    <source>
        <strain evidence="2 3">Mal15</strain>
    </source>
</reference>
<dbReference type="InterPro" id="IPR011044">
    <property type="entry name" value="Quino_amine_DH_bsu"/>
</dbReference>
<gene>
    <name evidence="2" type="ORF">Mal15_59030</name>
</gene>
<dbReference type="SUPFAM" id="SSF50969">
    <property type="entry name" value="YVTN repeat-like/Quinoprotein amine dehydrogenase"/>
    <property type="match status" value="1"/>
</dbReference>
<dbReference type="RefSeq" id="WP_147870845.1">
    <property type="nucleotide sequence ID" value="NZ_CP036264.1"/>
</dbReference>
<proteinExistence type="predicted"/>